<dbReference type="InterPro" id="IPR000032">
    <property type="entry name" value="HPr-like"/>
</dbReference>
<proteinExistence type="predicted"/>
<dbReference type="InterPro" id="IPR050399">
    <property type="entry name" value="HPr"/>
</dbReference>
<keyword evidence="8" id="KW-1185">Reference proteome</keyword>
<dbReference type="Proteomes" id="UP001247542">
    <property type="component" value="Unassembled WGS sequence"/>
</dbReference>
<comment type="function">
    <text evidence="1">General (non sugar-specific) component of the phosphoenolpyruvate-dependent sugar phosphotransferase system (sugar PTS). This major carbohydrate active-transport system catalyzes the phosphorylation of incoming sugar substrates concomitantly with their translocation across the cell membrane. The phosphoryl group from phosphoenolpyruvate (PEP) is transferred to the phosphoryl carrier protein HPr by enzyme I. Phospho-HPr then transfers it to the PTS EIIA domain.</text>
</comment>
<dbReference type="PANTHER" id="PTHR33705">
    <property type="entry name" value="PHOSPHOCARRIER PROTEIN HPR"/>
    <property type="match status" value="1"/>
</dbReference>
<dbReference type="NCBIfam" id="TIGR01003">
    <property type="entry name" value="PTS_HPr_family"/>
    <property type="match status" value="1"/>
</dbReference>
<evidence type="ECO:0000256" key="2">
    <source>
        <dbReference type="ARBA" id="ARBA00004496"/>
    </source>
</evidence>
<evidence type="ECO:0000256" key="5">
    <source>
        <dbReference type="ARBA" id="ARBA00022683"/>
    </source>
</evidence>
<dbReference type="InterPro" id="IPR035895">
    <property type="entry name" value="HPr-like_sf"/>
</dbReference>
<reference evidence="7 8" key="1">
    <citation type="submission" date="2023-06" db="EMBL/GenBank/DDBJ databases">
        <title>Draft genome sequence of Gleimia hominis type strain CCUG 57540T.</title>
        <authorList>
            <person name="Salva-Serra F."/>
            <person name="Cardew S."/>
            <person name="Jensie Markopoulos S."/>
            <person name="Ohlen M."/>
            <person name="Inganas E."/>
            <person name="Svensson-Stadler L."/>
            <person name="Moore E.R.B."/>
        </authorList>
    </citation>
    <scope>NUCLEOTIDE SEQUENCE [LARGE SCALE GENOMIC DNA]</scope>
    <source>
        <strain evidence="7 8">CCUG 57540</strain>
    </source>
</reference>
<dbReference type="Pfam" id="PF00381">
    <property type="entry name" value="PTS-HPr"/>
    <property type="match status" value="1"/>
</dbReference>
<evidence type="ECO:0000313" key="8">
    <source>
        <dbReference type="Proteomes" id="UP001247542"/>
    </source>
</evidence>
<evidence type="ECO:0000256" key="4">
    <source>
        <dbReference type="ARBA" id="ARBA00022490"/>
    </source>
</evidence>
<organism evidence="7 8">
    <name type="scientific">Gleimia hominis</name>
    <dbReference type="NCBI Taxonomy" id="595468"/>
    <lineage>
        <taxon>Bacteria</taxon>
        <taxon>Bacillati</taxon>
        <taxon>Actinomycetota</taxon>
        <taxon>Actinomycetes</taxon>
        <taxon>Actinomycetales</taxon>
        <taxon>Actinomycetaceae</taxon>
        <taxon>Gleimia</taxon>
    </lineage>
</organism>
<dbReference type="RefSeq" id="WP_102216370.1">
    <property type="nucleotide sequence ID" value="NZ_CP126963.1"/>
</dbReference>
<dbReference type="Gene3D" id="3.30.1340.10">
    <property type="entry name" value="HPr-like"/>
    <property type="match status" value="1"/>
</dbReference>
<evidence type="ECO:0000256" key="1">
    <source>
        <dbReference type="ARBA" id="ARBA00003681"/>
    </source>
</evidence>
<keyword evidence="5" id="KW-0598">Phosphotransferase system</keyword>
<dbReference type="EMBL" id="JASXSX010000001">
    <property type="protein sequence ID" value="MDT3766990.1"/>
    <property type="molecule type" value="Genomic_DNA"/>
</dbReference>
<protein>
    <recommendedName>
        <fullName evidence="3">Phosphocarrier protein HPr</fullName>
    </recommendedName>
</protein>
<comment type="subcellular location">
    <subcellularLocation>
        <location evidence="2">Cytoplasm</location>
    </subcellularLocation>
</comment>
<dbReference type="PROSITE" id="PS51350">
    <property type="entry name" value="PTS_HPR_DOM"/>
    <property type="match status" value="1"/>
</dbReference>
<accession>A0ABU3I9E2</accession>
<evidence type="ECO:0000259" key="6">
    <source>
        <dbReference type="PROSITE" id="PS51350"/>
    </source>
</evidence>
<evidence type="ECO:0000256" key="3">
    <source>
        <dbReference type="ARBA" id="ARBA00020422"/>
    </source>
</evidence>
<evidence type="ECO:0000313" key="7">
    <source>
        <dbReference type="EMBL" id="MDT3766990.1"/>
    </source>
</evidence>
<keyword evidence="4" id="KW-0963">Cytoplasm</keyword>
<name>A0ABU3I9E2_9ACTO</name>
<gene>
    <name evidence="7" type="ORF">QS713_02780</name>
</gene>
<dbReference type="CDD" id="cd00367">
    <property type="entry name" value="PTS-HPr_like"/>
    <property type="match status" value="1"/>
</dbReference>
<feature type="domain" description="HPr" evidence="6">
    <location>
        <begin position="1"/>
        <end position="85"/>
    </location>
</feature>
<dbReference type="PANTHER" id="PTHR33705:SF2">
    <property type="entry name" value="PHOSPHOCARRIER PROTEIN NPR"/>
    <property type="match status" value="1"/>
</dbReference>
<dbReference type="InterPro" id="IPR001020">
    <property type="entry name" value="PTS_HPr_His_P_site"/>
</dbReference>
<dbReference type="PRINTS" id="PR00107">
    <property type="entry name" value="PHOSPHOCPHPR"/>
</dbReference>
<dbReference type="SUPFAM" id="SSF55594">
    <property type="entry name" value="HPr-like"/>
    <property type="match status" value="1"/>
</dbReference>
<sequence length="85" mass="8896">MVKRSATVASEVGLHARPAAIIAREAKRATSPVYISLGEETVEAQSGLMIMTLGAQYGDEVTVTSDDEKAVEAVCELIASPMSSV</sequence>
<comment type="caution">
    <text evidence="7">The sequence shown here is derived from an EMBL/GenBank/DDBJ whole genome shotgun (WGS) entry which is preliminary data.</text>
</comment>
<dbReference type="PROSITE" id="PS00369">
    <property type="entry name" value="PTS_HPR_HIS"/>
    <property type="match status" value="1"/>
</dbReference>